<dbReference type="Proteomes" id="UP000657574">
    <property type="component" value="Unassembled WGS sequence"/>
</dbReference>
<gene>
    <name evidence="1" type="ORF">GCM10010121_097780</name>
</gene>
<comment type="caution">
    <text evidence="1">The sequence shown here is derived from an EMBL/GenBank/DDBJ whole genome shotgun (WGS) entry which is preliminary data.</text>
</comment>
<protein>
    <submittedName>
        <fullName evidence="1">Uncharacterized protein</fullName>
    </submittedName>
</protein>
<accession>A0A917PD56</accession>
<proteinExistence type="predicted"/>
<dbReference type="EMBL" id="BMQA01000133">
    <property type="protein sequence ID" value="GGJ71606.1"/>
    <property type="molecule type" value="Genomic_DNA"/>
</dbReference>
<keyword evidence="2" id="KW-1185">Reference proteome</keyword>
<sequence length="151" mass="17008">MIKIEYRRTGPYTDQGQESRAGVDLAVVSRADLRWYYFLSDLAFTIGEAELTPPWSWTPVFDFLWSMKGALGHLERGEQTTIGFTENAELISFVPEGEKVRVSCTYATAEAVCECVDLKNAWLVLREAVLTQLSVEYPRLAANPALAELRL</sequence>
<reference evidence="1" key="2">
    <citation type="submission" date="2020-09" db="EMBL/GenBank/DDBJ databases">
        <authorList>
            <person name="Sun Q."/>
            <person name="Ohkuma M."/>
        </authorList>
    </citation>
    <scope>NUCLEOTIDE SEQUENCE</scope>
    <source>
        <strain evidence="1">JCM 3086</strain>
    </source>
</reference>
<dbReference type="RefSeq" id="WP_189317715.1">
    <property type="nucleotide sequence ID" value="NZ_BMQA01000133.1"/>
</dbReference>
<organism evidence="1 2">
    <name type="scientific">Streptomyces brasiliensis</name>
    <dbReference type="NCBI Taxonomy" id="1954"/>
    <lineage>
        <taxon>Bacteria</taxon>
        <taxon>Bacillati</taxon>
        <taxon>Actinomycetota</taxon>
        <taxon>Actinomycetes</taxon>
        <taxon>Kitasatosporales</taxon>
        <taxon>Streptomycetaceae</taxon>
        <taxon>Streptomyces</taxon>
    </lineage>
</organism>
<evidence type="ECO:0000313" key="1">
    <source>
        <dbReference type="EMBL" id="GGJ71606.1"/>
    </source>
</evidence>
<name>A0A917PD56_9ACTN</name>
<reference evidence="1" key="1">
    <citation type="journal article" date="2014" name="Int. J. Syst. Evol. Microbiol.">
        <title>Complete genome sequence of Corynebacterium casei LMG S-19264T (=DSM 44701T), isolated from a smear-ripened cheese.</title>
        <authorList>
            <consortium name="US DOE Joint Genome Institute (JGI-PGF)"/>
            <person name="Walter F."/>
            <person name="Albersmeier A."/>
            <person name="Kalinowski J."/>
            <person name="Ruckert C."/>
        </authorList>
    </citation>
    <scope>NUCLEOTIDE SEQUENCE</scope>
    <source>
        <strain evidence="1">JCM 3086</strain>
    </source>
</reference>
<dbReference type="AlphaFoldDB" id="A0A917PD56"/>
<evidence type="ECO:0000313" key="2">
    <source>
        <dbReference type="Proteomes" id="UP000657574"/>
    </source>
</evidence>